<gene>
    <name evidence="3" type="ORF">RDB_LOCUS140402</name>
</gene>
<dbReference type="SUPFAM" id="SSF53474">
    <property type="entry name" value="alpha/beta-Hydrolases"/>
    <property type="match status" value="1"/>
</dbReference>
<protein>
    <recommendedName>
        <fullName evidence="2">Dienelactone hydrolase domain-containing protein</fullName>
    </recommendedName>
</protein>
<dbReference type="GO" id="GO:0016787">
    <property type="term" value="F:hydrolase activity"/>
    <property type="evidence" value="ECO:0007669"/>
    <property type="project" value="InterPro"/>
</dbReference>
<evidence type="ECO:0000313" key="3">
    <source>
        <dbReference type="EMBL" id="CAE6517854.1"/>
    </source>
</evidence>
<dbReference type="InterPro" id="IPR014752">
    <property type="entry name" value="Arrestin-like_C"/>
</dbReference>
<accession>A0A8H3DA98</accession>
<dbReference type="InterPro" id="IPR002925">
    <property type="entry name" value="Dienelactn_hydro"/>
</dbReference>
<dbReference type="PANTHER" id="PTHR12233">
    <property type="entry name" value="VACUOLAR PROTEIN SORTING 26 RELATED"/>
    <property type="match status" value="1"/>
</dbReference>
<dbReference type="Pfam" id="PF01738">
    <property type="entry name" value="DLH"/>
    <property type="match status" value="1"/>
</dbReference>
<comment type="caution">
    <text evidence="3">The sequence shown here is derived from an EMBL/GenBank/DDBJ whole genome shotgun (WGS) entry which is preliminary data.</text>
</comment>
<evidence type="ECO:0000256" key="1">
    <source>
        <dbReference type="ARBA" id="ARBA00009100"/>
    </source>
</evidence>
<organism evidence="3 4">
    <name type="scientific">Rhizoctonia solani</name>
    <dbReference type="NCBI Taxonomy" id="456999"/>
    <lineage>
        <taxon>Eukaryota</taxon>
        <taxon>Fungi</taxon>
        <taxon>Dikarya</taxon>
        <taxon>Basidiomycota</taxon>
        <taxon>Agaricomycotina</taxon>
        <taxon>Agaricomycetes</taxon>
        <taxon>Cantharellales</taxon>
        <taxon>Ceratobasidiaceae</taxon>
        <taxon>Rhizoctonia</taxon>
    </lineage>
</organism>
<dbReference type="AlphaFoldDB" id="A0A8H3DA98"/>
<dbReference type="EMBL" id="CAJMXA010003863">
    <property type="protein sequence ID" value="CAE6517854.1"/>
    <property type="molecule type" value="Genomic_DNA"/>
</dbReference>
<dbReference type="GO" id="GO:0006886">
    <property type="term" value="P:intracellular protein transport"/>
    <property type="evidence" value="ECO:0007669"/>
    <property type="project" value="InterPro"/>
</dbReference>
<name>A0A8H3DA98_9AGAM</name>
<dbReference type="Gene3D" id="2.60.40.640">
    <property type="match status" value="2"/>
</dbReference>
<evidence type="ECO:0000313" key="4">
    <source>
        <dbReference type="Proteomes" id="UP000663853"/>
    </source>
</evidence>
<dbReference type="InterPro" id="IPR029058">
    <property type="entry name" value="AB_hydrolase_fold"/>
</dbReference>
<dbReference type="Gene3D" id="3.40.50.1820">
    <property type="entry name" value="alpha/beta hydrolase"/>
    <property type="match status" value="1"/>
</dbReference>
<dbReference type="Pfam" id="PF03643">
    <property type="entry name" value="Vps26"/>
    <property type="match status" value="1"/>
</dbReference>
<feature type="domain" description="Dienelactone hydrolase" evidence="2">
    <location>
        <begin position="327"/>
        <end position="532"/>
    </location>
</feature>
<proteinExistence type="inferred from homology"/>
<dbReference type="Proteomes" id="UP000663853">
    <property type="component" value="Unassembled WGS sequence"/>
</dbReference>
<dbReference type="FunFam" id="2.60.40.640:FF:000010">
    <property type="entry name" value="Vacuolar protein sorting-associated protein 26"/>
    <property type="match status" value="1"/>
</dbReference>
<evidence type="ECO:0000259" key="2">
    <source>
        <dbReference type="Pfam" id="PF01738"/>
    </source>
</evidence>
<comment type="similarity">
    <text evidence="1">Belongs to the VPS26 family.</text>
</comment>
<reference evidence="3" key="1">
    <citation type="submission" date="2021-01" db="EMBL/GenBank/DDBJ databases">
        <authorList>
            <person name="Kaushik A."/>
        </authorList>
    </citation>
    <scope>NUCLEOTIDE SEQUENCE</scope>
    <source>
        <strain evidence="3">AG6-10EEA</strain>
    </source>
</reference>
<sequence>MAAFFFAQPVDIDIKLENEEDRKLVDIKIDKERTQPCPVYYDGESVAGQVTVRVRDGPGAFSELFYDRGNHHEFLSLSQELAAPGEMRQAQTFDFSFKNVEKQYESYQGINVKLRYFVRVTLSRRMADVTKERDVWVHSYRMPPDSNNSIKMEVGIEDCLHIEFEYNKSKYHLKDVIVGKIYFLLVRIKIKHMELSIIRRETTGAAPNQYNESETITKFEIMDGAPVRGETIPIRLFLGGFELTPTFRDVNKKFSTRYYLNLVLIDEENRRYFKQQEITVFRIPESAVLFLPWSVGRTENVLVKITDEFAANYKPKGTFETINGYSTYVIGDKASKKAIVVTMDVFGMVPLTQQGCDILASQGFYVLMPDLLGDQAFQQGDVPFDTPEKLEKRNRLFAGAGNPPARAADIVKFGELLKSEGYTVGSIGYCWGGKVTFLAGASDVFAAVAGVHPSVLVPEDAANCKAAIGIYPTKDEDPAAMEPFVKIAKDYKLYTDAYHGFAAARAKLDDPQYKAAYEDVYKRLSAFFKKYLASAKL</sequence>
<dbReference type="InterPro" id="IPR028934">
    <property type="entry name" value="Vps26-related"/>
</dbReference>